<gene>
    <name evidence="1" type="ORF">ARMOST_06318</name>
</gene>
<sequence length="139" mass="15480">MHANHDMDLSFGIDARILEVKSKISMSRTDESPYPDCPREFLCSPLELPNLPHALQTVINLFKEYCSLTCAVISVLGLDSRDAPPIVNFVTGLSDHRFLGSITRHFLKYNLALGPKNSPTMHGSLQLFSSKYPALGNYL</sequence>
<dbReference type="EMBL" id="FUEG01000004">
    <property type="protein sequence ID" value="SJL02975.1"/>
    <property type="molecule type" value="Genomic_DNA"/>
</dbReference>
<organism evidence="1 2">
    <name type="scientific">Armillaria ostoyae</name>
    <name type="common">Armillaria root rot fungus</name>
    <dbReference type="NCBI Taxonomy" id="47428"/>
    <lineage>
        <taxon>Eukaryota</taxon>
        <taxon>Fungi</taxon>
        <taxon>Dikarya</taxon>
        <taxon>Basidiomycota</taxon>
        <taxon>Agaricomycotina</taxon>
        <taxon>Agaricomycetes</taxon>
        <taxon>Agaricomycetidae</taxon>
        <taxon>Agaricales</taxon>
        <taxon>Marasmiineae</taxon>
        <taxon>Physalacriaceae</taxon>
        <taxon>Armillaria</taxon>
    </lineage>
</organism>
<dbReference type="AlphaFoldDB" id="A0A284R2R1"/>
<dbReference type="Proteomes" id="UP000219338">
    <property type="component" value="Unassembled WGS sequence"/>
</dbReference>
<keyword evidence="2" id="KW-1185">Reference proteome</keyword>
<accession>A0A284R2R1</accession>
<proteinExistence type="predicted"/>
<evidence type="ECO:0000313" key="2">
    <source>
        <dbReference type="Proteomes" id="UP000219338"/>
    </source>
</evidence>
<reference evidence="2" key="1">
    <citation type="journal article" date="2017" name="Nat. Ecol. Evol.">
        <title>Genome expansion and lineage-specific genetic innovations in the forest pathogenic fungi Armillaria.</title>
        <authorList>
            <person name="Sipos G."/>
            <person name="Prasanna A.N."/>
            <person name="Walter M.C."/>
            <person name="O'Connor E."/>
            <person name="Balint B."/>
            <person name="Krizsan K."/>
            <person name="Kiss B."/>
            <person name="Hess J."/>
            <person name="Varga T."/>
            <person name="Slot J."/>
            <person name="Riley R."/>
            <person name="Boka B."/>
            <person name="Rigling D."/>
            <person name="Barry K."/>
            <person name="Lee J."/>
            <person name="Mihaltcheva S."/>
            <person name="LaButti K."/>
            <person name="Lipzen A."/>
            <person name="Waldron R."/>
            <person name="Moloney N.M."/>
            <person name="Sperisen C."/>
            <person name="Kredics L."/>
            <person name="Vagvoelgyi C."/>
            <person name="Patrignani A."/>
            <person name="Fitzpatrick D."/>
            <person name="Nagy I."/>
            <person name="Doyle S."/>
            <person name="Anderson J.B."/>
            <person name="Grigoriev I.V."/>
            <person name="Gueldener U."/>
            <person name="Muensterkoetter M."/>
            <person name="Nagy L.G."/>
        </authorList>
    </citation>
    <scope>NUCLEOTIDE SEQUENCE [LARGE SCALE GENOMIC DNA]</scope>
    <source>
        <strain evidence="2">C18/9</strain>
    </source>
</reference>
<name>A0A284R2R1_ARMOS</name>
<protein>
    <submittedName>
        <fullName evidence="1">Uncharacterized protein</fullName>
    </submittedName>
</protein>
<evidence type="ECO:0000313" key="1">
    <source>
        <dbReference type="EMBL" id="SJL02975.1"/>
    </source>
</evidence>